<dbReference type="EMBL" id="SWJE01000008">
    <property type="protein sequence ID" value="TKC87786.1"/>
    <property type="molecule type" value="Genomic_DNA"/>
</dbReference>
<comment type="subcellular location">
    <subcellularLocation>
        <location evidence="1">Cell membrane</location>
        <topology evidence="1">Multi-pass membrane protein</topology>
    </subcellularLocation>
</comment>
<feature type="transmembrane region" description="Helical" evidence="6">
    <location>
        <begin position="86"/>
        <end position="113"/>
    </location>
</feature>
<dbReference type="OrthoDB" id="6743928at2"/>
<feature type="transmembrane region" description="Helical" evidence="6">
    <location>
        <begin position="374"/>
        <end position="396"/>
    </location>
</feature>
<feature type="transmembrane region" description="Helical" evidence="6">
    <location>
        <begin position="12"/>
        <end position="37"/>
    </location>
</feature>
<organism evidence="7 8">
    <name type="scientific">Trinickia terrae</name>
    <dbReference type="NCBI Taxonomy" id="2571161"/>
    <lineage>
        <taxon>Bacteria</taxon>
        <taxon>Pseudomonadati</taxon>
        <taxon>Pseudomonadota</taxon>
        <taxon>Betaproteobacteria</taxon>
        <taxon>Burkholderiales</taxon>
        <taxon>Burkholderiaceae</taxon>
        <taxon>Trinickia</taxon>
    </lineage>
</organism>
<gene>
    <name evidence="7" type="ORF">FAZ69_16025</name>
</gene>
<accession>A0A4U1I3H3</accession>
<dbReference type="InterPro" id="IPR002293">
    <property type="entry name" value="AA/rel_permease1"/>
</dbReference>
<feature type="transmembrane region" description="Helical" evidence="6">
    <location>
        <begin position="402"/>
        <end position="422"/>
    </location>
</feature>
<feature type="transmembrane region" description="Helical" evidence="6">
    <location>
        <begin position="261"/>
        <end position="283"/>
    </location>
</feature>
<dbReference type="Gene3D" id="1.20.1740.10">
    <property type="entry name" value="Amino acid/polyamine transporter I"/>
    <property type="match status" value="1"/>
</dbReference>
<feature type="transmembrane region" description="Helical" evidence="6">
    <location>
        <begin position="315"/>
        <end position="332"/>
    </location>
</feature>
<sequence>MGHLLKRFSELIRLVAIAIGMAVSITCNTVLASLFAYVDIPAFYVSLVVAGVAMIVIVLCFAELSSKFPGAIGIRAFTKAAFGNRFSLAVTLFYICMVMLMGGLEIFLCHLLLRQLLPGTWAIGLLVFLLASIVVVNLRGYELSMRFQIVMALLVVCMMIGLSMMGMNPDAVSQPARSHSDWLHSVPSALFLFVGVEWAVMHVTRHDAFKRTLPQALVVSVLLTGALYGLLGSALGSQFSIDQIPLLKLPHLELAKKTHAQSAILVVTLLSLFAMLTNFNVGLSGAARMLYSLAREGEIPVWFAKLQGKSLAPQNAILFISASVIAAVPIMASDALSGYISLLLGLHLCIVYGFVLVAWLQLRRKKDRRGIQLPISRYVVTPVFLLLAVIVVGAFVDVGSSAVKLILLAEGLVISAICINPFSRPISIKTPK</sequence>
<keyword evidence="8" id="KW-1185">Reference proteome</keyword>
<name>A0A4U1I3H3_9BURK</name>
<feature type="transmembrane region" description="Helical" evidence="6">
    <location>
        <begin position="185"/>
        <end position="204"/>
    </location>
</feature>
<proteinExistence type="predicted"/>
<evidence type="ECO:0000256" key="5">
    <source>
        <dbReference type="ARBA" id="ARBA00023136"/>
    </source>
</evidence>
<comment type="caution">
    <text evidence="7">The sequence shown here is derived from an EMBL/GenBank/DDBJ whole genome shotgun (WGS) entry which is preliminary data.</text>
</comment>
<dbReference type="Pfam" id="PF13520">
    <property type="entry name" value="AA_permease_2"/>
    <property type="match status" value="1"/>
</dbReference>
<feature type="transmembrane region" description="Helical" evidence="6">
    <location>
        <begin position="145"/>
        <end position="165"/>
    </location>
</feature>
<feature type="transmembrane region" description="Helical" evidence="6">
    <location>
        <begin position="43"/>
        <end position="65"/>
    </location>
</feature>
<evidence type="ECO:0000256" key="1">
    <source>
        <dbReference type="ARBA" id="ARBA00004651"/>
    </source>
</evidence>
<dbReference type="Proteomes" id="UP000305539">
    <property type="component" value="Unassembled WGS sequence"/>
</dbReference>
<dbReference type="GO" id="GO:0005886">
    <property type="term" value="C:plasma membrane"/>
    <property type="evidence" value="ECO:0007669"/>
    <property type="project" value="UniProtKB-SubCell"/>
</dbReference>
<keyword evidence="2" id="KW-1003">Cell membrane</keyword>
<evidence type="ECO:0000256" key="6">
    <source>
        <dbReference type="SAM" id="Phobius"/>
    </source>
</evidence>
<evidence type="ECO:0000313" key="7">
    <source>
        <dbReference type="EMBL" id="TKC87786.1"/>
    </source>
</evidence>
<dbReference type="PIRSF" id="PIRSF006060">
    <property type="entry name" value="AA_transporter"/>
    <property type="match status" value="1"/>
</dbReference>
<keyword evidence="3 6" id="KW-0812">Transmembrane</keyword>
<feature type="transmembrane region" description="Helical" evidence="6">
    <location>
        <begin position="338"/>
        <end position="362"/>
    </location>
</feature>
<dbReference type="GO" id="GO:0022857">
    <property type="term" value="F:transmembrane transporter activity"/>
    <property type="evidence" value="ECO:0007669"/>
    <property type="project" value="InterPro"/>
</dbReference>
<evidence type="ECO:0000256" key="3">
    <source>
        <dbReference type="ARBA" id="ARBA00022692"/>
    </source>
</evidence>
<dbReference type="InterPro" id="IPR050367">
    <property type="entry name" value="APC_superfamily"/>
</dbReference>
<feature type="transmembrane region" description="Helical" evidence="6">
    <location>
        <begin position="216"/>
        <end position="241"/>
    </location>
</feature>
<dbReference type="PANTHER" id="PTHR42770:SF7">
    <property type="entry name" value="MEMBRANE PROTEIN"/>
    <property type="match status" value="1"/>
</dbReference>
<evidence type="ECO:0000313" key="8">
    <source>
        <dbReference type="Proteomes" id="UP000305539"/>
    </source>
</evidence>
<reference evidence="7 8" key="1">
    <citation type="submission" date="2019-04" db="EMBL/GenBank/DDBJ databases">
        <title>Trinickia sp. 7GSK02, isolated from subtropical forest soil.</title>
        <authorList>
            <person name="Gao Z.-H."/>
            <person name="Qiu L.-H."/>
        </authorList>
    </citation>
    <scope>NUCLEOTIDE SEQUENCE [LARGE SCALE GENOMIC DNA]</scope>
    <source>
        <strain evidence="7 8">7GSK02</strain>
    </source>
</reference>
<dbReference type="AlphaFoldDB" id="A0A4U1I3H3"/>
<evidence type="ECO:0000256" key="4">
    <source>
        <dbReference type="ARBA" id="ARBA00022989"/>
    </source>
</evidence>
<keyword evidence="5 6" id="KW-0472">Membrane</keyword>
<dbReference type="PANTHER" id="PTHR42770">
    <property type="entry name" value="AMINO ACID TRANSPORTER-RELATED"/>
    <property type="match status" value="1"/>
</dbReference>
<protein>
    <submittedName>
        <fullName evidence="7">APC family permease</fullName>
    </submittedName>
</protein>
<feature type="transmembrane region" description="Helical" evidence="6">
    <location>
        <begin position="119"/>
        <end position="138"/>
    </location>
</feature>
<evidence type="ECO:0000256" key="2">
    <source>
        <dbReference type="ARBA" id="ARBA00022475"/>
    </source>
</evidence>
<keyword evidence="4 6" id="KW-1133">Transmembrane helix</keyword>